<keyword evidence="2" id="KW-1133">Transmembrane helix</keyword>
<gene>
    <name evidence="3" type="ORF">C1I64_14890</name>
</gene>
<evidence type="ECO:0000256" key="1">
    <source>
        <dbReference type="SAM" id="MobiDB-lite"/>
    </source>
</evidence>
<proteinExistence type="predicted"/>
<feature type="transmembrane region" description="Helical" evidence="2">
    <location>
        <begin position="32"/>
        <end position="51"/>
    </location>
</feature>
<organism evidence="3 4">
    <name type="scientific">Rathayibacter festucae DSM 15932</name>
    <dbReference type="NCBI Taxonomy" id="1328866"/>
    <lineage>
        <taxon>Bacteria</taxon>
        <taxon>Bacillati</taxon>
        <taxon>Actinomycetota</taxon>
        <taxon>Actinomycetes</taxon>
        <taxon>Micrococcales</taxon>
        <taxon>Microbacteriaceae</taxon>
        <taxon>Rathayibacter</taxon>
    </lineage>
</organism>
<protein>
    <recommendedName>
        <fullName evidence="5">Potassium transporter Trk</fullName>
    </recommendedName>
</protein>
<evidence type="ECO:0008006" key="5">
    <source>
        <dbReference type="Google" id="ProtNLM"/>
    </source>
</evidence>
<sequence length="138" mass="15083">MTDPLDSSPRPDDVEITREEVDVRRSPRVWRILALGAGFGAIVAFVLTFALPETEGFSQAQVFGFSLLLFVTIFGGLAALVVVILDRVVGRRVVRTTAERTVAREVDRDDEPADDLDEPDDAPDENEAPGTEPDASTR</sequence>
<keyword evidence="2" id="KW-0812">Transmembrane</keyword>
<feature type="compositionally biased region" description="Acidic residues" evidence="1">
    <location>
        <begin position="108"/>
        <end position="127"/>
    </location>
</feature>
<dbReference type="AlphaFoldDB" id="A0A3Q9V1A3"/>
<dbReference type="KEGG" id="rfs:C1I64_14890"/>
<feature type="transmembrane region" description="Helical" evidence="2">
    <location>
        <begin position="63"/>
        <end position="85"/>
    </location>
</feature>
<reference evidence="4" key="1">
    <citation type="submission" date="2018-03" db="EMBL/GenBank/DDBJ databases">
        <title>Bacteriophage NCPPB3778 and a type I-E CRISPR drive the evolution of the US Biological Select Agent, Rathayibacter toxicus.</title>
        <authorList>
            <person name="Davis E.W.II."/>
            <person name="Tabima J.F."/>
            <person name="Weisberg A.J."/>
            <person name="Dantas Lopes L."/>
            <person name="Wiseman M.S."/>
            <person name="Wiseman M.S."/>
            <person name="Pupko T."/>
            <person name="Belcher M.S."/>
            <person name="Sechler A.J."/>
            <person name="Tancos M.A."/>
            <person name="Schroeder B.K."/>
            <person name="Murray T.D."/>
            <person name="Luster D.G."/>
            <person name="Schneider W.L."/>
            <person name="Rogers E."/>
            <person name="Andreote F.D."/>
            <person name="Grunwald N.J."/>
            <person name="Putnam M.L."/>
            <person name="Chang J.H."/>
        </authorList>
    </citation>
    <scope>NUCLEOTIDE SEQUENCE [LARGE SCALE GENOMIC DNA]</scope>
    <source>
        <strain evidence="4">DSM 15932</strain>
    </source>
</reference>
<dbReference type="Proteomes" id="UP000285317">
    <property type="component" value="Chromosome"/>
</dbReference>
<accession>A0A3Q9V1A3</accession>
<name>A0A3Q9V1A3_9MICO</name>
<evidence type="ECO:0000313" key="3">
    <source>
        <dbReference type="EMBL" id="AZZ53192.1"/>
    </source>
</evidence>
<dbReference type="EMBL" id="CP028137">
    <property type="protein sequence ID" value="AZZ53192.1"/>
    <property type="molecule type" value="Genomic_DNA"/>
</dbReference>
<evidence type="ECO:0000256" key="2">
    <source>
        <dbReference type="SAM" id="Phobius"/>
    </source>
</evidence>
<feature type="region of interest" description="Disordered" evidence="1">
    <location>
        <begin position="100"/>
        <end position="138"/>
    </location>
</feature>
<evidence type="ECO:0000313" key="4">
    <source>
        <dbReference type="Proteomes" id="UP000285317"/>
    </source>
</evidence>
<keyword evidence="2" id="KW-0472">Membrane</keyword>
<dbReference type="RefSeq" id="WP_127887735.1">
    <property type="nucleotide sequence ID" value="NZ_CP028137.1"/>
</dbReference>